<dbReference type="EMBL" id="ACLA01000020">
    <property type="protein sequence ID" value="EEQ48279.1"/>
    <property type="molecule type" value="Genomic_DNA"/>
</dbReference>
<feature type="transmembrane region" description="Helical" evidence="1">
    <location>
        <begin position="21"/>
        <end position="39"/>
    </location>
</feature>
<keyword evidence="1" id="KW-0472">Membrane</keyword>
<name>C4V415_9FIRM</name>
<evidence type="ECO:0000313" key="2">
    <source>
        <dbReference type="EMBL" id="EEQ48279.1"/>
    </source>
</evidence>
<proteinExistence type="predicted"/>
<dbReference type="Proteomes" id="UP000005309">
    <property type="component" value="Unassembled WGS sequence"/>
</dbReference>
<reference evidence="2 3" key="1">
    <citation type="submission" date="2009-04" db="EMBL/GenBank/DDBJ databases">
        <authorList>
            <person name="Qin X."/>
            <person name="Bachman B."/>
            <person name="Battles P."/>
            <person name="Bell A."/>
            <person name="Bess C."/>
            <person name="Bickham C."/>
            <person name="Chaboub L."/>
            <person name="Chen D."/>
            <person name="Coyle M."/>
            <person name="Deiros D.R."/>
            <person name="Dinh H."/>
            <person name="Forbes L."/>
            <person name="Fowler G."/>
            <person name="Francisco L."/>
            <person name="Fu Q."/>
            <person name="Gubbala S."/>
            <person name="Hale W."/>
            <person name="Han Y."/>
            <person name="Hemphill L."/>
            <person name="Highlander S.K."/>
            <person name="Hirani K."/>
            <person name="Hogues M."/>
            <person name="Jackson L."/>
            <person name="Jakkamsetti A."/>
            <person name="Javaid M."/>
            <person name="Jiang H."/>
            <person name="Korchina V."/>
            <person name="Kovar C."/>
            <person name="Lara F."/>
            <person name="Lee S."/>
            <person name="Mata R."/>
            <person name="Mathew T."/>
            <person name="Moen C."/>
            <person name="Morales K."/>
            <person name="Munidasa M."/>
            <person name="Nazareth L."/>
            <person name="Ngo R."/>
            <person name="Nguyen L."/>
            <person name="Okwuonu G."/>
            <person name="Ongeri F."/>
            <person name="Patil S."/>
            <person name="Petrosino J."/>
            <person name="Pham C."/>
            <person name="Pham P."/>
            <person name="Pu L.-L."/>
            <person name="Puazo M."/>
            <person name="Raj R."/>
            <person name="Reid J."/>
            <person name="Rouhana J."/>
            <person name="Saada N."/>
            <person name="Shang Y."/>
            <person name="Simmons D."/>
            <person name="Thornton R."/>
            <person name="Warren J."/>
            <person name="Weissenberger G."/>
            <person name="Zhang J."/>
            <person name="Zhang L."/>
            <person name="Zhou C."/>
            <person name="Zhu D."/>
            <person name="Muzny D."/>
            <person name="Worley K."/>
            <person name="Gibbs R."/>
        </authorList>
    </citation>
    <scope>NUCLEOTIDE SEQUENCE [LARGE SCALE GENOMIC DNA]</scope>
    <source>
        <strain evidence="2 3">ATCC 43531</strain>
    </source>
</reference>
<evidence type="ECO:0000313" key="3">
    <source>
        <dbReference type="Proteomes" id="UP000005309"/>
    </source>
</evidence>
<keyword evidence="3" id="KW-1185">Reference proteome</keyword>
<protein>
    <submittedName>
        <fullName evidence="2">Uncharacterized protein</fullName>
    </submittedName>
</protein>
<evidence type="ECO:0000256" key="1">
    <source>
        <dbReference type="SAM" id="Phobius"/>
    </source>
</evidence>
<keyword evidence="1" id="KW-1133">Transmembrane helix</keyword>
<feature type="transmembrane region" description="Helical" evidence="1">
    <location>
        <begin position="70"/>
        <end position="95"/>
    </location>
</feature>
<dbReference type="HOGENOM" id="CLU_1097915_0_0_9"/>
<dbReference type="RefSeq" id="WP_006689993.1">
    <property type="nucleotide sequence ID" value="NZ_GG694006.1"/>
</dbReference>
<keyword evidence="1" id="KW-0812">Transmembrane</keyword>
<dbReference type="AlphaFoldDB" id="C4V415"/>
<comment type="caution">
    <text evidence="2">The sequence shown here is derived from an EMBL/GenBank/DDBJ whole genome shotgun (WGS) entry which is preliminary data.</text>
</comment>
<accession>C4V415</accession>
<gene>
    <name evidence="2" type="ORF">HMPREF0908_1259</name>
</gene>
<sequence length="253" mass="29207">MYRPSSFIRIAQMVWADLRGFRPPIAFLLIGILCCGFIQDFGSVYVAALMALLTLLAYFLGRRLGGWGQILLGIVFSVCVVGAMTASIFIGYFFYSDFSPNGRENYAGIRRDFFPREIPLTAYDVEVWSRVSFGRGWDESYLSFGDTKENIRKYELQGREHSELRTRHPYINDTIRVPRIVVDESKVLPRFAALPLWQRIFFDYVPHPAKWEELTGKYAFYVWNSSNDFDRPRADIIGISEDGTHVIFYAVGR</sequence>
<dbReference type="OrthoDB" id="1665974at2"/>
<feature type="transmembrane region" description="Helical" evidence="1">
    <location>
        <begin position="45"/>
        <end position="61"/>
    </location>
</feature>
<organism evidence="2 3">
    <name type="scientific">Selenomonas flueggei ATCC 43531</name>
    <dbReference type="NCBI Taxonomy" id="638302"/>
    <lineage>
        <taxon>Bacteria</taxon>
        <taxon>Bacillati</taxon>
        <taxon>Bacillota</taxon>
        <taxon>Negativicutes</taxon>
        <taxon>Selenomonadales</taxon>
        <taxon>Selenomonadaceae</taxon>
        <taxon>Selenomonas</taxon>
    </lineage>
</organism>